<dbReference type="InterPro" id="IPR025736">
    <property type="entry name" value="PucR_C-HTH_dom"/>
</dbReference>
<dbReference type="EMBL" id="QEWE01000018">
    <property type="protein sequence ID" value="REJ28129.1"/>
    <property type="molecule type" value="Genomic_DNA"/>
</dbReference>
<dbReference type="RefSeq" id="WP_276643782.1">
    <property type="nucleotide sequence ID" value="NZ_JBAIZG010000030.1"/>
</dbReference>
<dbReference type="InterPro" id="IPR051448">
    <property type="entry name" value="CdaR-like_regulators"/>
</dbReference>
<accession>A0A3E0K3T9</accession>
<dbReference type="InterPro" id="IPR009057">
    <property type="entry name" value="Homeodomain-like_sf"/>
</dbReference>
<dbReference type="Pfam" id="PF13556">
    <property type="entry name" value="HTH_30"/>
    <property type="match status" value="1"/>
</dbReference>
<dbReference type="PANTHER" id="PTHR33744:SF15">
    <property type="entry name" value="CARBOHYDRATE DIACID REGULATOR"/>
    <property type="match status" value="1"/>
</dbReference>
<dbReference type="Proteomes" id="UP000257014">
    <property type="component" value="Unassembled WGS sequence"/>
</dbReference>
<reference evidence="2 3" key="1">
    <citation type="submission" date="2018-03" db="EMBL/GenBank/DDBJ databases">
        <authorList>
            <person name="Keele B.F."/>
        </authorList>
    </citation>
    <scope>NUCLEOTIDE SEQUENCE [LARGE SCALE GENOMIC DNA]</scope>
    <source>
        <strain evidence="2">ZCTH4_d</strain>
    </source>
</reference>
<proteinExistence type="predicted"/>
<dbReference type="InterPro" id="IPR042070">
    <property type="entry name" value="PucR_C-HTH_sf"/>
</dbReference>
<feature type="domain" description="PucR C-terminal helix-turn-helix" evidence="1">
    <location>
        <begin position="234"/>
        <end position="289"/>
    </location>
</feature>
<dbReference type="Gene3D" id="1.10.10.2840">
    <property type="entry name" value="PucR C-terminal helix-turn-helix domain"/>
    <property type="match status" value="1"/>
</dbReference>
<comment type="caution">
    <text evidence="2">The sequence shown here is derived from an EMBL/GenBank/DDBJ whole genome shotgun (WGS) entry which is preliminary data.</text>
</comment>
<dbReference type="PANTHER" id="PTHR33744">
    <property type="entry name" value="CARBOHYDRATE DIACID REGULATOR"/>
    <property type="match status" value="1"/>
</dbReference>
<evidence type="ECO:0000313" key="3">
    <source>
        <dbReference type="Proteomes" id="UP000257014"/>
    </source>
</evidence>
<gene>
    <name evidence="2" type="ORF">C6P37_09820</name>
</gene>
<organism evidence="2 3">
    <name type="scientific">Caldibacillus debilis</name>
    <dbReference type="NCBI Taxonomy" id="301148"/>
    <lineage>
        <taxon>Bacteria</taxon>
        <taxon>Bacillati</taxon>
        <taxon>Bacillota</taxon>
        <taxon>Bacilli</taxon>
        <taxon>Bacillales</taxon>
        <taxon>Bacillaceae</taxon>
        <taxon>Caldibacillus</taxon>
    </lineage>
</organism>
<sequence length="306" mass="35989">MDIRDIFPDAILADAPRFRAGYASFFDPASGRYIHIPEKSLTDRERKLLSAFLTPADAAEKNRLNSTPEQERWHRYLLGGGPLPDGEERRIRFLHFFIQQPIKQQEFIDALQSFLQEGMVVVWLDENNGIIVERESAEPVAEEEWQSFIEAIQSDFYYDVYFYRGRFFPADEGLKDRFRREQAYFHTALKKIQNERLFNFERAFPVFLLLSDEETARNFLAEEWQELFAGDYELLSMIKLFIENNSNISSTAKMLYLHRNSLQYRIDKFIERTSVDIKTFHGSVSVYFICLFGEIFRKGDGFPRGG</sequence>
<evidence type="ECO:0000313" key="2">
    <source>
        <dbReference type="EMBL" id="REJ28129.1"/>
    </source>
</evidence>
<name>A0A3E0K3T9_9BACI</name>
<protein>
    <recommendedName>
        <fullName evidence="1">PucR C-terminal helix-turn-helix domain-containing protein</fullName>
    </recommendedName>
</protein>
<dbReference type="SUPFAM" id="SSF46689">
    <property type="entry name" value="Homeodomain-like"/>
    <property type="match status" value="1"/>
</dbReference>
<dbReference type="AlphaFoldDB" id="A0A3E0K3T9"/>
<evidence type="ECO:0000259" key="1">
    <source>
        <dbReference type="Pfam" id="PF13556"/>
    </source>
</evidence>